<name>A0A1X6P4H5_PORUM</name>
<dbReference type="InterPro" id="IPR001005">
    <property type="entry name" value="SANT/Myb"/>
</dbReference>
<feature type="compositionally biased region" description="Gly residues" evidence="1">
    <location>
        <begin position="323"/>
        <end position="373"/>
    </location>
</feature>
<dbReference type="CDD" id="cd00167">
    <property type="entry name" value="SANT"/>
    <property type="match status" value="1"/>
</dbReference>
<dbReference type="Proteomes" id="UP000218209">
    <property type="component" value="Unassembled WGS sequence"/>
</dbReference>
<dbReference type="AlphaFoldDB" id="A0A1X6P4H5"/>
<feature type="region of interest" description="Disordered" evidence="1">
    <location>
        <begin position="1"/>
        <end position="193"/>
    </location>
</feature>
<feature type="compositionally biased region" description="Polar residues" evidence="1">
    <location>
        <begin position="97"/>
        <end position="107"/>
    </location>
</feature>
<feature type="domain" description="Myb-like" evidence="2">
    <location>
        <begin position="188"/>
        <end position="238"/>
    </location>
</feature>
<feature type="compositionally biased region" description="Gly residues" evidence="1">
    <location>
        <begin position="122"/>
        <end position="178"/>
    </location>
</feature>
<feature type="region of interest" description="Disordered" evidence="1">
    <location>
        <begin position="315"/>
        <end position="373"/>
    </location>
</feature>
<evidence type="ECO:0000313" key="4">
    <source>
        <dbReference type="Proteomes" id="UP000218209"/>
    </source>
</evidence>
<protein>
    <recommendedName>
        <fullName evidence="2">Myb-like domain-containing protein</fullName>
    </recommendedName>
</protein>
<gene>
    <name evidence="3" type="ORF">BU14_0220s0011</name>
</gene>
<feature type="compositionally biased region" description="Low complexity" evidence="1">
    <location>
        <begin position="51"/>
        <end position="67"/>
    </location>
</feature>
<keyword evidence="4" id="KW-1185">Reference proteome</keyword>
<evidence type="ECO:0000259" key="2">
    <source>
        <dbReference type="SMART" id="SM00717"/>
    </source>
</evidence>
<dbReference type="EMBL" id="KV918890">
    <property type="protein sequence ID" value="OSX75781.1"/>
    <property type="molecule type" value="Genomic_DNA"/>
</dbReference>
<evidence type="ECO:0000256" key="1">
    <source>
        <dbReference type="SAM" id="MobiDB-lite"/>
    </source>
</evidence>
<reference evidence="3 4" key="1">
    <citation type="submission" date="2017-03" db="EMBL/GenBank/DDBJ databases">
        <title>WGS assembly of Porphyra umbilicalis.</title>
        <authorList>
            <person name="Brawley S.H."/>
            <person name="Blouin N.A."/>
            <person name="Ficko-Blean E."/>
            <person name="Wheeler G.L."/>
            <person name="Lohr M."/>
            <person name="Goodson H.V."/>
            <person name="Jenkins J.W."/>
            <person name="Blaby-Haas C.E."/>
            <person name="Helliwell K.E."/>
            <person name="Chan C."/>
            <person name="Marriage T."/>
            <person name="Bhattacharya D."/>
            <person name="Klein A.S."/>
            <person name="Badis Y."/>
            <person name="Brodie J."/>
            <person name="Cao Y."/>
            <person name="Collen J."/>
            <person name="Dittami S.M."/>
            <person name="Gachon C.M."/>
            <person name="Green B.R."/>
            <person name="Karpowicz S."/>
            <person name="Kim J.W."/>
            <person name="Kudahl U."/>
            <person name="Lin S."/>
            <person name="Michel G."/>
            <person name="Mittag M."/>
            <person name="Olson B.J."/>
            <person name="Pangilinan J."/>
            <person name="Peng Y."/>
            <person name="Qiu H."/>
            <person name="Shu S."/>
            <person name="Singer J.T."/>
            <person name="Smith A.G."/>
            <person name="Sprecher B.N."/>
            <person name="Wagner V."/>
            <person name="Wang W."/>
            <person name="Wang Z.-Y."/>
            <person name="Yan J."/>
            <person name="Yarish C."/>
            <person name="Zoeuner-Riek S."/>
            <person name="Zhuang Y."/>
            <person name="Zou Y."/>
            <person name="Lindquist E.A."/>
            <person name="Grimwood J."/>
            <person name="Barry K."/>
            <person name="Rokhsar D.S."/>
            <person name="Schmutz J."/>
            <person name="Stiller J.W."/>
            <person name="Grossman A.R."/>
            <person name="Prochnik S.E."/>
        </authorList>
    </citation>
    <scope>NUCLEOTIDE SEQUENCE [LARGE SCALE GENOMIC DNA]</scope>
    <source>
        <strain evidence="3">4086291</strain>
    </source>
</reference>
<feature type="domain" description="Myb-like" evidence="2">
    <location>
        <begin position="257"/>
        <end position="307"/>
    </location>
</feature>
<proteinExistence type="predicted"/>
<dbReference type="SMART" id="SM00717">
    <property type="entry name" value="SANT"/>
    <property type="match status" value="2"/>
</dbReference>
<accession>A0A1X6P4H5</accession>
<sequence length="394" mass="38543">MAATRDGGMTLTEARGGVPSGAALPPPASPSSGSRKRERVDDHGGLGGLSSSGPAAGIGVPGPVLGPFASLSAAGRFPPQPQLLPAVSVMAGGGSQPPRSDSQSYTATDEGGSDEANDMSDGGSGSGGGGDGGGGEGGGGGGDGSAGGGGGRSGGRGSGDGHGGGRPPGSGGGGGGADGPSPGRRRQMRRPYSVEERELVRQLIVELGWGRFDTLRARLPTERSLLSVRGLANALRENHEDVARAYARRRETATPAQRLPWTDADDKELEDVVVNVGWGHLTKVVGMLRKKRSRNAVVTRLSVMKKRSARLRAAHAQFLNPPRGGGSGRGDGGRASGGGGPSGGVGPPCGSGLSGGGTFGGGDDTKAGGGRGGAGVAAACVVAVAVAVAMSARG</sequence>
<organism evidence="3 4">
    <name type="scientific">Porphyra umbilicalis</name>
    <name type="common">Purple laver</name>
    <name type="synonym">Red alga</name>
    <dbReference type="NCBI Taxonomy" id="2786"/>
    <lineage>
        <taxon>Eukaryota</taxon>
        <taxon>Rhodophyta</taxon>
        <taxon>Bangiophyceae</taxon>
        <taxon>Bangiales</taxon>
        <taxon>Bangiaceae</taxon>
        <taxon>Porphyra</taxon>
    </lineage>
</organism>
<evidence type="ECO:0000313" key="3">
    <source>
        <dbReference type="EMBL" id="OSX75781.1"/>
    </source>
</evidence>